<keyword evidence="3" id="KW-0413">Isomerase</keyword>
<dbReference type="CDD" id="cd06558">
    <property type="entry name" value="crotonase-like"/>
    <property type="match status" value="1"/>
</dbReference>
<evidence type="ECO:0000256" key="2">
    <source>
        <dbReference type="RuleBase" id="RU003707"/>
    </source>
</evidence>
<dbReference type="RefSeq" id="WP_166253405.1">
    <property type="nucleotide sequence ID" value="NZ_JAAMOW010000003.1"/>
</dbReference>
<reference evidence="3 4" key="1">
    <citation type="journal article" date="2014" name="Int. J. Syst. Evol. Microbiol.">
        <title>Solimonas terrae sp. nov., isolated from soil.</title>
        <authorList>
            <person name="Kim S.J."/>
            <person name="Moon J.Y."/>
            <person name="Weon H.Y."/>
            <person name="Ahn J.H."/>
            <person name="Chen W.M."/>
            <person name="Kwon S.W."/>
        </authorList>
    </citation>
    <scope>NUCLEOTIDE SEQUENCE [LARGE SCALE GENOMIC DNA]</scope>
    <source>
        <strain evidence="3 4">KIS83-12</strain>
    </source>
</reference>
<comment type="similarity">
    <text evidence="1 2">Belongs to the enoyl-CoA hydratase/isomerase family.</text>
</comment>
<dbReference type="Proteomes" id="UP000472676">
    <property type="component" value="Unassembled WGS sequence"/>
</dbReference>
<dbReference type="PROSITE" id="PS00166">
    <property type="entry name" value="ENOYL_COA_HYDRATASE"/>
    <property type="match status" value="1"/>
</dbReference>
<dbReference type="PANTHER" id="PTHR11941:SF54">
    <property type="entry name" value="ENOYL-COA HYDRATASE, MITOCHONDRIAL"/>
    <property type="match status" value="1"/>
</dbReference>
<dbReference type="Pfam" id="PF00378">
    <property type="entry name" value="ECH_1"/>
    <property type="match status" value="1"/>
</dbReference>
<dbReference type="SUPFAM" id="SSF52096">
    <property type="entry name" value="ClpP/crotonase"/>
    <property type="match status" value="1"/>
</dbReference>
<evidence type="ECO:0000256" key="1">
    <source>
        <dbReference type="ARBA" id="ARBA00005254"/>
    </source>
</evidence>
<dbReference type="InterPro" id="IPR018376">
    <property type="entry name" value="Enoyl-CoA_hyd/isom_CS"/>
</dbReference>
<sequence length="256" mass="27223">MSTIDETLLISAPAAGVRLITFNRPAARNALTLQMQEALDTALTAFEDDRDVRALVLAGAGDRAFSAGYDIHEMQHFDEATLDAAQQRREVWLWHLASYAKPIVAAVNGAAHGAGAIIATAADIRIGCGASDFRYTAGAYGYANNTWQLAPIVGLAKAKEYLLTAARIDAGEALQSGLLNQLVDAASVRERAIDTAAMIAANPPDGVQATKRLLHAAIGDSYEAAYRRENALMHGALRPGKPADMFKGFLGKQSKS</sequence>
<accession>A0A6M2BQ17</accession>
<dbReference type="GO" id="GO:0006635">
    <property type="term" value="P:fatty acid beta-oxidation"/>
    <property type="evidence" value="ECO:0007669"/>
    <property type="project" value="TreeGrafter"/>
</dbReference>
<protein>
    <submittedName>
        <fullName evidence="3">Enoyl-CoA hydratase/isomerase family protein</fullName>
    </submittedName>
</protein>
<evidence type="ECO:0000313" key="4">
    <source>
        <dbReference type="Proteomes" id="UP000472676"/>
    </source>
</evidence>
<dbReference type="InterPro" id="IPR001753">
    <property type="entry name" value="Enoyl-CoA_hydra/iso"/>
</dbReference>
<dbReference type="GO" id="GO:0016853">
    <property type="term" value="F:isomerase activity"/>
    <property type="evidence" value="ECO:0007669"/>
    <property type="project" value="UniProtKB-KW"/>
</dbReference>
<name>A0A6M2BQ17_9GAMM</name>
<evidence type="ECO:0000313" key="3">
    <source>
        <dbReference type="EMBL" id="NGY04311.1"/>
    </source>
</evidence>
<dbReference type="PANTHER" id="PTHR11941">
    <property type="entry name" value="ENOYL-COA HYDRATASE-RELATED"/>
    <property type="match status" value="1"/>
</dbReference>
<organism evidence="3 4">
    <name type="scientific">Solimonas terrae</name>
    <dbReference type="NCBI Taxonomy" id="1396819"/>
    <lineage>
        <taxon>Bacteria</taxon>
        <taxon>Pseudomonadati</taxon>
        <taxon>Pseudomonadota</taxon>
        <taxon>Gammaproteobacteria</taxon>
        <taxon>Nevskiales</taxon>
        <taxon>Nevskiaceae</taxon>
        <taxon>Solimonas</taxon>
    </lineage>
</organism>
<dbReference type="EMBL" id="JAAMOW010000003">
    <property type="protein sequence ID" value="NGY04311.1"/>
    <property type="molecule type" value="Genomic_DNA"/>
</dbReference>
<dbReference type="InterPro" id="IPR029045">
    <property type="entry name" value="ClpP/crotonase-like_dom_sf"/>
</dbReference>
<dbReference type="AlphaFoldDB" id="A0A6M2BQ17"/>
<dbReference type="Gene3D" id="3.90.226.10">
    <property type="entry name" value="2-enoyl-CoA Hydratase, Chain A, domain 1"/>
    <property type="match status" value="1"/>
</dbReference>
<comment type="caution">
    <text evidence="3">The sequence shown here is derived from an EMBL/GenBank/DDBJ whole genome shotgun (WGS) entry which is preliminary data.</text>
</comment>
<proteinExistence type="inferred from homology"/>
<gene>
    <name evidence="3" type="ORF">G7Y85_06015</name>
</gene>
<keyword evidence="4" id="KW-1185">Reference proteome</keyword>